<dbReference type="AlphaFoldDB" id="A0A841RC80"/>
<protein>
    <submittedName>
        <fullName evidence="4">Fructose-1,6-bisphosphatase-3</fullName>
        <ecNumber evidence="4">3.1.3.11</ecNumber>
    </submittedName>
</protein>
<evidence type="ECO:0000256" key="3">
    <source>
        <dbReference type="ARBA" id="ARBA00023277"/>
    </source>
</evidence>
<dbReference type="PIRSF" id="PIRSF000906">
    <property type="entry name" value="FBPtase_Bacill"/>
    <property type="match status" value="1"/>
</dbReference>
<name>A0A841RC80_9SPIO</name>
<proteinExistence type="inferred from homology"/>
<sequence>MKSYDIEALRLLARQYNTVRKASTEVINLSAILNLPKGTEHFLSDVHGESEAFLHVLKNGSGSVRRKIEEVFSGTLMEEDKRHLASLIFYPEQRLPLMLEKVENRDEFFKIILFRLIKISRVVTSKYTRSKVRKALPEAYAYIIEELLHEQESVLNKHEYYTSIIESIVSTERAHSFIVAICRFIQKMTVDHLHIIGDIYDRGPGAHIIMDSLIAYHTVDIQWGNHDILWMGAASGSGACIANVLRISLRYGNLATLEDAYGISLLPLVRFAMETYGDDPCTRFFPKNTGDIDMDYNEEQMIARMHKAITIIQLKLEGQIISRRKHFRMDNRDILSTLDPEKGSVVIDGAEYPVNDSNFPTFDKDHPLELSEKEKEIMTKLTNSFKSSTNLRKHVRFLYEKGSMYLIHNNNLLYHGCISMKDDGSFDGFEVDGESYSGRAFMDRVERLARQAYFASEDDESKSYGQDAVWYLWSGRQSPLYGKDKMATFERYFVDAPETHVENKNPYYKFRDSDDTARKILEEFGLDPDKSHIINGHVPVAVKKGESPVKGEGKLIVIDGGFSKAYQPHTGIAGYTLVYNSHGMYLVSHKGFSSTRLAVEEEQDILTEDILLESVQERLRVKDTDKGKKIQNQINLLNALLDAYRTGRIKEGEESY</sequence>
<comment type="caution">
    <text evidence="4">The sequence shown here is derived from an EMBL/GenBank/DDBJ whole genome shotgun (WGS) entry which is preliminary data.</text>
</comment>
<reference evidence="4 5" key="1">
    <citation type="submission" date="2020-08" db="EMBL/GenBank/DDBJ databases">
        <title>Genomic Encyclopedia of Type Strains, Phase IV (KMG-IV): sequencing the most valuable type-strain genomes for metagenomic binning, comparative biology and taxonomic classification.</title>
        <authorList>
            <person name="Goeker M."/>
        </authorList>
    </citation>
    <scope>NUCLEOTIDE SEQUENCE [LARGE SCALE GENOMIC DNA]</scope>
    <source>
        <strain evidence="4 5">DSM 2461</strain>
    </source>
</reference>
<dbReference type="HAMAP" id="MF_01854">
    <property type="entry name" value="FBPase_class3"/>
    <property type="match status" value="1"/>
</dbReference>
<dbReference type="InterPro" id="IPR009164">
    <property type="entry name" value="FBPtase_class3"/>
</dbReference>
<dbReference type="Pfam" id="PF06874">
    <property type="entry name" value="FBPase_2"/>
    <property type="match status" value="1"/>
</dbReference>
<accession>A0A841RC80</accession>
<evidence type="ECO:0000313" key="4">
    <source>
        <dbReference type="EMBL" id="MBB6480610.1"/>
    </source>
</evidence>
<evidence type="ECO:0000256" key="2">
    <source>
        <dbReference type="ARBA" id="ARBA00023211"/>
    </source>
</evidence>
<evidence type="ECO:0000256" key="1">
    <source>
        <dbReference type="ARBA" id="ARBA00022801"/>
    </source>
</evidence>
<keyword evidence="2" id="KW-0464">Manganese</keyword>
<dbReference type="GO" id="GO:0006094">
    <property type="term" value="P:gluconeogenesis"/>
    <property type="evidence" value="ECO:0007669"/>
    <property type="project" value="InterPro"/>
</dbReference>
<dbReference type="InterPro" id="IPR029052">
    <property type="entry name" value="Metallo-depent_PP-like"/>
</dbReference>
<organism evidence="4 5">
    <name type="scientific">Spirochaeta isovalerica</name>
    <dbReference type="NCBI Taxonomy" id="150"/>
    <lineage>
        <taxon>Bacteria</taxon>
        <taxon>Pseudomonadati</taxon>
        <taxon>Spirochaetota</taxon>
        <taxon>Spirochaetia</taxon>
        <taxon>Spirochaetales</taxon>
        <taxon>Spirochaetaceae</taxon>
        <taxon>Spirochaeta</taxon>
    </lineage>
</organism>
<keyword evidence="3" id="KW-0119">Carbohydrate metabolism</keyword>
<gene>
    <name evidence="4" type="ORF">HNR50_002273</name>
</gene>
<dbReference type="EMBL" id="JACHGJ010000003">
    <property type="protein sequence ID" value="MBB6480610.1"/>
    <property type="molecule type" value="Genomic_DNA"/>
</dbReference>
<dbReference type="RefSeq" id="WP_184746868.1">
    <property type="nucleotide sequence ID" value="NZ_JACHGJ010000003.1"/>
</dbReference>
<dbReference type="GO" id="GO:0042132">
    <property type="term" value="F:fructose 1,6-bisphosphate 1-phosphatase activity"/>
    <property type="evidence" value="ECO:0007669"/>
    <property type="project" value="UniProtKB-EC"/>
</dbReference>
<keyword evidence="1 4" id="KW-0378">Hydrolase</keyword>
<dbReference type="Gene3D" id="3.60.21.10">
    <property type="match status" value="1"/>
</dbReference>
<dbReference type="Proteomes" id="UP000587760">
    <property type="component" value="Unassembled WGS sequence"/>
</dbReference>
<keyword evidence="5" id="KW-1185">Reference proteome</keyword>
<dbReference type="SUPFAM" id="SSF56300">
    <property type="entry name" value="Metallo-dependent phosphatases"/>
    <property type="match status" value="1"/>
</dbReference>
<dbReference type="EC" id="3.1.3.11" evidence="4"/>
<evidence type="ECO:0000313" key="5">
    <source>
        <dbReference type="Proteomes" id="UP000587760"/>
    </source>
</evidence>